<evidence type="ECO:0008006" key="3">
    <source>
        <dbReference type="Google" id="ProtNLM"/>
    </source>
</evidence>
<keyword evidence="2" id="KW-1185">Reference proteome</keyword>
<dbReference type="AlphaFoldDB" id="A0A1M5WHC9"/>
<name>A0A1M5WHC9_9FIRM</name>
<proteinExistence type="predicted"/>
<accession>A0A1M5WHC9</accession>
<organism evidence="1 2">
    <name type="scientific">Desulfosporosinus lacus DSM 15449</name>
    <dbReference type="NCBI Taxonomy" id="1121420"/>
    <lineage>
        <taxon>Bacteria</taxon>
        <taxon>Bacillati</taxon>
        <taxon>Bacillota</taxon>
        <taxon>Clostridia</taxon>
        <taxon>Eubacteriales</taxon>
        <taxon>Desulfitobacteriaceae</taxon>
        <taxon>Desulfosporosinus</taxon>
    </lineage>
</organism>
<sequence>MPLISKRVVRRIEDELRAYPMKSKETNDRRNDIIHGSSRPEVSVSGGVMGDTTGNKGMKLAEINNGDWLELIAEALAAIPMEYKLLIKFKYFENKTNDMAAESLHISRALYYAWKENTILCICLLATQKGLIDPMENLRIG</sequence>
<dbReference type="STRING" id="1121420.SAMN02746098_01621"/>
<dbReference type="Proteomes" id="UP000183954">
    <property type="component" value="Unassembled WGS sequence"/>
</dbReference>
<gene>
    <name evidence="1" type="ORF">SAMN02746098_01621</name>
</gene>
<evidence type="ECO:0000313" key="1">
    <source>
        <dbReference type="EMBL" id="SHH86949.1"/>
    </source>
</evidence>
<evidence type="ECO:0000313" key="2">
    <source>
        <dbReference type="Proteomes" id="UP000183954"/>
    </source>
</evidence>
<reference evidence="2" key="1">
    <citation type="submission" date="2016-11" db="EMBL/GenBank/DDBJ databases">
        <authorList>
            <person name="Varghese N."/>
            <person name="Submissions S."/>
        </authorList>
    </citation>
    <scope>NUCLEOTIDE SEQUENCE [LARGE SCALE GENOMIC DNA]</scope>
    <source>
        <strain evidence="2">DSM 15449</strain>
    </source>
</reference>
<dbReference type="EMBL" id="FQXJ01000005">
    <property type="protein sequence ID" value="SHH86949.1"/>
    <property type="molecule type" value="Genomic_DNA"/>
</dbReference>
<protein>
    <recommendedName>
        <fullName evidence="3">Phage transcriptional activator, RinA family</fullName>
    </recommendedName>
</protein>